<dbReference type="GO" id="GO:0004674">
    <property type="term" value="F:protein serine/threonine kinase activity"/>
    <property type="evidence" value="ECO:0007669"/>
    <property type="project" value="UniProtKB-KW"/>
</dbReference>
<proteinExistence type="predicted"/>
<dbReference type="CDD" id="cd05123">
    <property type="entry name" value="STKc_AGC"/>
    <property type="match status" value="1"/>
</dbReference>
<name>A0A1D1VDY0_RAMVA</name>
<dbReference type="AlphaFoldDB" id="A0A1D1VDY0"/>
<dbReference type="Pfam" id="PF00069">
    <property type="entry name" value="Pkinase"/>
    <property type="match status" value="1"/>
</dbReference>
<dbReference type="OrthoDB" id="3205605at2759"/>
<evidence type="ECO:0000256" key="1">
    <source>
        <dbReference type="ARBA" id="ARBA00022527"/>
    </source>
</evidence>
<feature type="domain" description="Protein kinase" evidence="7">
    <location>
        <begin position="191"/>
        <end position="450"/>
    </location>
</feature>
<gene>
    <name evidence="8" type="primary">RvY_10058-1</name>
    <name evidence="8" type="synonym">RvY_10058.1</name>
    <name evidence="8" type="ORF">RvY_10058</name>
</gene>
<evidence type="ECO:0000259" key="7">
    <source>
        <dbReference type="PROSITE" id="PS50011"/>
    </source>
</evidence>
<keyword evidence="3" id="KW-0547">Nucleotide-binding</keyword>
<reference evidence="8 9" key="1">
    <citation type="journal article" date="2016" name="Nat. Commun.">
        <title>Extremotolerant tardigrade genome and improved radiotolerance of human cultured cells by tardigrade-unique protein.</title>
        <authorList>
            <person name="Hashimoto T."/>
            <person name="Horikawa D.D."/>
            <person name="Saito Y."/>
            <person name="Kuwahara H."/>
            <person name="Kozuka-Hata H."/>
            <person name="Shin-I T."/>
            <person name="Minakuchi Y."/>
            <person name="Ohishi K."/>
            <person name="Motoyama A."/>
            <person name="Aizu T."/>
            <person name="Enomoto A."/>
            <person name="Kondo K."/>
            <person name="Tanaka S."/>
            <person name="Hara Y."/>
            <person name="Koshikawa S."/>
            <person name="Sagara H."/>
            <person name="Miura T."/>
            <person name="Yokobori S."/>
            <person name="Miyagawa K."/>
            <person name="Suzuki Y."/>
            <person name="Kubo T."/>
            <person name="Oyama M."/>
            <person name="Kohara Y."/>
            <person name="Fujiyama A."/>
            <person name="Arakawa K."/>
            <person name="Katayama T."/>
            <person name="Toyoda A."/>
            <person name="Kunieda T."/>
        </authorList>
    </citation>
    <scope>NUCLEOTIDE SEQUENCE [LARGE SCALE GENOMIC DNA]</scope>
    <source>
        <strain evidence="8 9">YOKOZUNA-1</strain>
    </source>
</reference>
<organism evidence="8 9">
    <name type="scientific">Ramazzottius varieornatus</name>
    <name type="common">Water bear</name>
    <name type="synonym">Tardigrade</name>
    <dbReference type="NCBI Taxonomy" id="947166"/>
    <lineage>
        <taxon>Eukaryota</taxon>
        <taxon>Metazoa</taxon>
        <taxon>Ecdysozoa</taxon>
        <taxon>Tardigrada</taxon>
        <taxon>Eutardigrada</taxon>
        <taxon>Parachela</taxon>
        <taxon>Hypsibioidea</taxon>
        <taxon>Ramazzottiidae</taxon>
        <taxon>Ramazzottius</taxon>
    </lineage>
</organism>
<feature type="region of interest" description="Disordered" evidence="6">
    <location>
        <begin position="1"/>
        <end position="21"/>
    </location>
</feature>
<feature type="region of interest" description="Disordered" evidence="6">
    <location>
        <begin position="90"/>
        <end position="156"/>
    </location>
</feature>
<dbReference type="InterPro" id="IPR000719">
    <property type="entry name" value="Prot_kinase_dom"/>
</dbReference>
<evidence type="ECO:0000256" key="3">
    <source>
        <dbReference type="ARBA" id="ARBA00022741"/>
    </source>
</evidence>
<evidence type="ECO:0000256" key="4">
    <source>
        <dbReference type="ARBA" id="ARBA00022777"/>
    </source>
</evidence>
<dbReference type="SUPFAM" id="SSF56112">
    <property type="entry name" value="Protein kinase-like (PK-like)"/>
    <property type="match status" value="1"/>
</dbReference>
<keyword evidence="5" id="KW-0067">ATP-binding</keyword>
<dbReference type="PANTHER" id="PTHR24355:SF1">
    <property type="entry name" value="RIBOSOMAL PROTEIN S6 KINASE-RELATED PROTEIN"/>
    <property type="match status" value="1"/>
</dbReference>
<dbReference type="STRING" id="947166.A0A1D1VDY0"/>
<dbReference type="Proteomes" id="UP000186922">
    <property type="component" value="Unassembled WGS sequence"/>
</dbReference>
<dbReference type="PROSITE" id="PS50011">
    <property type="entry name" value="PROTEIN_KINASE_DOM"/>
    <property type="match status" value="1"/>
</dbReference>
<accession>A0A1D1VDY0</accession>
<dbReference type="SMART" id="SM00220">
    <property type="entry name" value="S_TKc"/>
    <property type="match status" value="1"/>
</dbReference>
<keyword evidence="1" id="KW-0723">Serine/threonine-protein kinase</keyword>
<evidence type="ECO:0000256" key="5">
    <source>
        <dbReference type="ARBA" id="ARBA00022840"/>
    </source>
</evidence>
<feature type="compositionally biased region" description="Low complexity" evidence="6">
    <location>
        <begin position="103"/>
        <end position="119"/>
    </location>
</feature>
<keyword evidence="4" id="KW-0418">Kinase</keyword>
<evidence type="ECO:0000256" key="2">
    <source>
        <dbReference type="ARBA" id="ARBA00022679"/>
    </source>
</evidence>
<protein>
    <recommendedName>
        <fullName evidence="7">Protein kinase domain-containing protein</fullName>
    </recommendedName>
</protein>
<sequence>MGNQRSTLQKGHAEAAPRTGYASKRNAFDRLWNGGPCRTHKKFFPQLPKLRSPEFYPFRNSKRLADSLASSSCRSVTLLRVTPIIEDSFRDGRTTEEQDDSDYGSGSASTASTCSSGRSMASFKRSERGRSPCRWSNFHSSDGEDSGNDSSGAQLYVPSLKNSSETPWPITVKDSLFYPQFPRRTRHREEPRFETWLSKGCFSSVSRVLFLGDGQRYALKQISKSVLMHNTGLIEQVKQEVHIQKECCHHPFLLGAVDSWQTRTHVCILAPFVKGGDLDKLAHRCGSFPEQVVQVWAAEIGMALDHLHKCGALHRDLKLANVLVDSNGHLKLADFGLAKLVSCNRARTICGTLEYMAPEVMNGGGYGVTADWWSYGILLYRLLMGRYPLEAEEDHFQMSKKVAQHCYIGWEECESLQRSPSAVSLLGQLLKKDPDRRLKDFDAIKRERFFNEVQFVDVLRKKVSPFSLFGSWPSPALRTSDALFGGFSSFESSC</sequence>
<keyword evidence="2" id="KW-0808">Transferase</keyword>
<evidence type="ECO:0000256" key="6">
    <source>
        <dbReference type="SAM" id="MobiDB-lite"/>
    </source>
</evidence>
<dbReference type="Gene3D" id="3.30.200.20">
    <property type="entry name" value="Phosphorylase Kinase, domain 1"/>
    <property type="match status" value="1"/>
</dbReference>
<dbReference type="InterPro" id="IPR045270">
    <property type="entry name" value="STKc_AGC"/>
</dbReference>
<evidence type="ECO:0000313" key="9">
    <source>
        <dbReference type="Proteomes" id="UP000186922"/>
    </source>
</evidence>
<dbReference type="InterPro" id="IPR011009">
    <property type="entry name" value="Kinase-like_dom_sf"/>
</dbReference>
<dbReference type="PANTHER" id="PTHR24355">
    <property type="entry name" value="G PROTEIN-COUPLED RECEPTOR KINASE/RIBOSOMAL PROTEIN S6 KINASE"/>
    <property type="match status" value="1"/>
</dbReference>
<dbReference type="Gene3D" id="1.10.510.10">
    <property type="entry name" value="Transferase(Phosphotransferase) domain 1"/>
    <property type="match status" value="1"/>
</dbReference>
<evidence type="ECO:0000313" key="8">
    <source>
        <dbReference type="EMBL" id="GAU98995.1"/>
    </source>
</evidence>
<dbReference type="GO" id="GO:0005524">
    <property type="term" value="F:ATP binding"/>
    <property type="evidence" value="ECO:0007669"/>
    <property type="project" value="UniProtKB-KW"/>
</dbReference>
<comment type="caution">
    <text evidence="8">The sequence shown here is derived from an EMBL/GenBank/DDBJ whole genome shotgun (WGS) entry which is preliminary data.</text>
</comment>
<keyword evidence="9" id="KW-1185">Reference proteome</keyword>
<dbReference type="EMBL" id="BDGG01000005">
    <property type="protein sequence ID" value="GAU98995.1"/>
    <property type="molecule type" value="Genomic_DNA"/>
</dbReference>